<dbReference type="PRINTS" id="PR00983">
    <property type="entry name" value="TRNASYNTHCYS"/>
</dbReference>
<feature type="binding site" evidence="13">
    <location>
        <position position="29"/>
    </location>
    <ligand>
        <name>Zn(2+)</name>
        <dbReference type="ChEBI" id="CHEBI:29105"/>
    </ligand>
</feature>
<comment type="catalytic activity">
    <reaction evidence="12 13">
        <text>tRNA(Cys) + L-cysteine + ATP = L-cysteinyl-tRNA(Cys) + AMP + diphosphate</text>
        <dbReference type="Rhea" id="RHEA:17773"/>
        <dbReference type="Rhea" id="RHEA-COMP:9661"/>
        <dbReference type="Rhea" id="RHEA-COMP:9679"/>
        <dbReference type="ChEBI" id="CHEBI:30616"/>
        <dbReference type="ChEBI" id="CHEBI:33019"/>
        <dbReference type="ChEBI" id="CHEBI:35235"/>
        <dbReference type="ChEBI" id="CHEBI:78442"/>
        <dbReference type="ChEBI" id="CHEBI:78517"/>
        <dbReference type="ChEBI" id="CHEBI:456215"/>
        <dbReference type="EC" id="6.1.1.16"/>
    </reaction>
</comment>
<reference evidence="16" key="1">
    <citation type="submission" date="2017-10" db="EMBL/GenBank/DDBJ databases">
        <title>Draft genome sequence of the planktic cyanobacteria Tychonema bourrellyi isolated from alpine lentic freshwater.</title>
        <authorList>
            <person name="Tett A."/>
            <person name="Armanini F."/>
            <person name="Asnicar F."/>
            <person name="Boscaini A."/>
            <person name="Pasolli E."/>
            <person name="Zolfo M."/>
            <person name="Donati C."/>
            <person name="Salmaso N."/>
            <person name="Segata N."/>
        </authorList>
    </citation>
    <scope>NUCLEOTIDE SEQUENCE</scope>
    <source>
        <strain evidence="16">FEM_GT703</strain>
    </source>
</reference>
<dbReference type="AlphaFoldDB" id="A0A2G4EZ15"/>
<dbReference type="Pfam" id="PF09190">
    <property type="entry name" value="DALR_2"/>
    <property type="match status" value="1"/>
</dbReference>
<dbReference type="InterPro" id="IPR014729">
    <property type="entry name" value="Rossmann-like_a/b/a_fold"/>
</dbReference>
<keyword evidence="11 13" id="KW-0030">Aminoacyl-tRNA synthetase</keyword>
<evidence type="ECO:0000256" key="7">
    <source>
        <dbReference type="ARBA" id="ARBA00022741"/>
    </source>
</evidence>
<feature type="short sequence motif" description="'HIGH' region" evidence="13">
    <location>
        <begin position="31"/>
        <end position="41"/>
    </location>
</feature>
<keyword evidence="4 13" id="KW-0963">Cytoplasm</keyword>
<name>A0A2G4EZ15_9CYAN</name>
<evidence type="ECO:0000256" key="5">
    <source>
        <dbReference type="ARBA" id="ARBA00022598"/>
    </source>
</evidence>
<feature type="short sequence motif" description="'KMSKS' region" evidence="13">
    <location>
        <begin position="272"/>
        <end position="276"/>
    </location>
</feature>
<evidence type="ECO:0000313" key="16">
    <source>
        <dbReference type="EMBL" id="PHX54765.1"/>
    </source>
</evidence>
<dbReference type="EMBL" id="NXIB02000079">
    <property type="protein sequence ID" value="PHX54765.1"/>
    <property type="molecule type" value="Genomic_DNA"/>
</dbReference>
<organism evidence="16 17">
    <name type="scientific">Tychonema bourrellyi FEM_GT703</name>
    <dbReference type="NCBI Taxonomy" id="2040638"/>
    <lineage>
        <taxon>Bacteria</taxon>
        <taxon>Bacillati</taxon>
        <taxon>Cyanobacteriota</taxon>
        <taxon>Cyanophyceae</taxon>
        <taxon>Oscillatoriophycideae</taxon>
        <taxon>Oscillatoriales</taxon>
        <taxon>Microcoleaceae</taxon>
        <taxon>Tychonema</taxon>
    </lineage>
</organism>
<evidence type="ECO:0000256" key="14">
    <source>
        <dbReference type="SAM" id="MobiDB-lite"/>
    </source>
</evidence>
<feature type="binding site" evidence="13">
    <location>
        <position position="275"/>
    </location>
    <ligand>
        <name>ATP</name>
        <dbReference type="ChEBI" id="CHEBI:30616"/>
    </ligand>
</feature>
<evidence type="ECO:0000256" key="9">
    <source>
        <dbReference type="ARBA" id="ARBA00022840"/>
    </source>
</evidence>
<dbReference type="PANTHER" id="PTHR10890:SF3">
    <property type="entry name" value="CYSTEINE--TRNA LIGASE, CYTOPLASMIC"/>
    <property type="match status" value="1"/>
</dbReference>
<gene>
    <name evidence="13" type="primary">cysS</name>
    <name evidence="16" type="ORF">CP500_014375</name>
</gene>
<keyword evidence="9 13" id="KW-0067">ATP-binding</keyword>
<evidence type="ECO:0000256" key="6">
    <source>
        <dbReference type="ARBA" id="ARBA00022723"/>
    </source>
</evidence>
<comment type="caution">
    <text evidence="16">The sequence shown here is derived from an EMBL/GenBank/DDBJ whole genome shotgun (WGS) entry which is preliminary data.</text>
</comment>
<feature type="compositionally biased region" description="Polar residues" evidence="14">
    <location>
        <begin position="309"/>
        <end position="319"/>
    </location>
</feature>
<keyword evidence="17" id="KW-1185">Reference proteome</keyword>
<dbReference type="Gene3D" id="1.20.120.1910">
    <property type="entry name" value="Cysteine-tRNA ligase, C-terminal anti-codon recognition domain"/>
    <property type="match status" value="1"/>
</dbReference>
<dbReference type="GO" id="GO:0006423">
    <property type="term" value="P:cysteinyl-tRNA aminoacylation"/>
    <property type="evidence" value="ECO:0007669"/>
    <property type="project" value="UniProtKB-UniRule"/>
</dbReference>
<evidence type="ECO:0000256" key="13">
    <source>
        <dbReference type="HAMAP-Rule" id="MF_00041"/>
    </source>
</evidence>
<dbReference type="RefSeq" id="WP_096828434.1">
    <property type="nucleotide sequence ID" value="NZ_NXIB02000079.1"/>
</dbReference>
<evidence type="ECO:0000256" key="8">
    <source>
        <dbReference type="ARBA" id="ARBA00022833"/>
    </source>
</evidence>
<comment type="subunit">
    <text evidence="3 13">Monomer.</text>
</comment>
<comment type="similarity">
    <text evidence="2 13">Belongs to the class-I aminoacyl-tRNA synthetase family.</text>
</comment>
<dbReference type="Pfam" id="PF01406">
    <property type="entry name" value="tRNA-synt_1e"/>
    <property type="match status" value="1"/>
</dbReference>
<keyword evidence="8 13" id="KW-0862">Zinc</keyword>
<dbReference type="InterPro" id="IPR032678">
    <property type="entry name" value="tRNA-synt_1_cat_dom"/>
</dbReference>
<dbReference type="InterPro" id="IPR015803">
    <property type="entry name" value="Cys-tRNA-ligase"/>
</dbReference>
<feature type="region of interest" description="Disordered" evidence="14">
    <location>
        <begin position="292"/>
        <end position="320"/>
    </location>
</feature>
<dbReference type="InterPro" id="IPR024909">
    <property type="entry name" value="Cys-tRNA/MSH_ligase"/>
</dbReference>
<evidence type="ECO:0000256" key="2">
    <source>
        <dbReference type="ARBA" id="ARBA00005594"/>
    </source>
</evidence>
<proteinExistence type="inferred from homology"/>
<keyword evidence="6 13" id="KW-0479">Metal-binding</keyword>
<evidence type="ECO:0000313" key="17">
    <source>
        <dbReference type="Proteomes" id="UP000226442"/>
    </source>
</evidence>
<dbReference type="HAMAP" id="MF_00041">
    <property type="entry name" value="Cys_tRNA_synth"/>
    <property type="match status" value="1"/>
</dbReference>
<dbReference type="Proteomes" id="UP000226442">
    <property type="component" value="Unassembled WGS sequence"/>
</dbReference>
<dbReference type="GO" id="GO:0008270">
    <property type="term" value="F:zinc ion binding"/>
    <property type="evidence" value="ECO:0007669"/>
    <property type="project" value="UniProtKB-UniRule"/>
</dbReference>
<dbReference type="SUPFAM" id="SSF47323">
    <property type="entry name" value="Anticodon-binding domain of a subclass of class I aminoacyl-tRNA synthetases"/>
    <property type="match status" value="1"/>
</dbReference>
<feature type="domain" description="Cysteinyl-tRNA synthetase class Ia DALR" evidence="15">
    <location>
        <begin position="394"/>
        <end position="465"/>
    </location>
</feature>
<dbReference type="SMART" id="SM00840">
    <property type="entry name" value="DALR_2"/>
    <property type="match status" value="1"/>
</dbReference>
<evidence type="ECO:0000256" key="11">
    <source>
        <dbReference type="ARBA" id="ARBA00023146"/>
    </source>
</evidence>
<accession>A0A2G4EZ15</accession>
<dbReference type="GO" id="GO:0004817">
    <property type="term" value="F:cysteine-tRNA ligase activity"/>
    <property type="evidence" value="ECO:0007669"/>
    <property type="project" value="UniProtKB-UniRule"/>
</dbReference>
<keyword evidence="7 13" id="KW-0547">Nucleotide-binding</keyword>
<evidence type="ECO:0000256" key="10">
    <source>
        <dbReference type="ARBA" id="ARBA00022917"/>
    </source>
</evidence>
<dbReference type="SUPFAM" id="SSF52374">
    <property type="entry name" value="Nucleotidylyl transferase"/>
    <property type="match status" value="1"/>
</dbReference>
<dbReference type="FunFam" id="3.40.50.620:FF:000009">
    <property type="entry name" value="Cysteine--tRNA ligase"/>
    <property type="match status" value="1"/>
</dbReference>
<dbReference type="GO" id="GO:0005524">
    <property type="term" value="F:ATP binding"/>
    <property type="evidence" value="ECO:0007669"/>
    <property type="project" value="UniProtKB-UniRule"/>
</dbReference>
<evidence type="ECO:0000256" key="4">
    <source>
        <dbReference type="ARBA" id="ARBA00022490"/>
    </source>
</evidence>
<dbReference type="InterPro" id="IPR009080">
    <property type="entry name" value="tRNAsynth_Ia_anticodon-bd"/>
</dbReference>
<evidence type="ECO:0000256" key="3">
    <source>
        <dbReference type="ARBA" id="ARBA00011245"/>
    </source>
</evidence>
<dbReference type="InterPro" id="IPR015273">
    <property type="entry name" value="Cys-tRNA-synt_Ia_DALR"/>
</dbReference>
<dbReference type="OrthoDB" id="9815130at2"/>
<evidence type="ECO:0000256" key="12">
    <source>
        <dbReference type="ARBA" id="ARBA00047398"/>
    </source>
</evidence>
<dbReference type="EC" id="6.1.1.16" evidence="13"/>
<sequence length="521" mass="58502">MPLTLYNSLTRRESPFDPIEPKKVRMYCCGVTVYDYCHVGHARAYIVWDMVRRYLMWRGYDVRYVQNFTDIDDKILDRARETNSTMEAVAQCFIDEYFADMDKLNILRADEYPRATHTIDGIKRLIHELENKGYAYASSGDVYYNVRQFTDYGKLSGRKLEEMQAGASGRLETAEIEAQKKQDPSDFALWKSAKPGEPAWDSSWGKGRPGWHIECSAMVRDCLGETIDIHCGGSDLTFPHHENEIAQSEAATGKSLANYWMHNAFVTVNGKKMSKSLHNFITIRDLLKGNWSGDLESNPPAEGGHGGTAPTQEGSQNHSDNAKAVEPMAVRLFVLMAQYRSQIDFTSEAIASAKNGWQTLKEGLLFGTQHGSKLGWDIEKIDYLTEQDSTLVQQFQAAMDDDFNTPGALTVLFELAKELGKEGNVLVHQGKTETSPQLLQQKWVTLVNLAGVLGLEVQPEAETEISVGGLTDGEIEGLIQQRKDARKAKNFAEGDRIRNELKDNGVTLIDQKDGITIWHRG</sequence>
<keyword evidence="5 13" id="KW-0436">Ligase</keyword>
<dbReference type="CDD" id="cd00672">
    <property type="entry name" value="CysRS_core"/>
    <property type="match status" value="1"/>
</dbReference>
<dbReference type="NCBIfam" id="TIGR00435">
    <property type="entry name" value="cysS"/>
    <property type="match status" value="1"/>
</dbReference>
<feature type="binding site" evidence="13">
    <location>
        <position position="215"/>
    </location>
    <ligand>
        <name>Zn(2+)</name>
        <dbReference type="ChEBI" id="CHEBI:29105"/>
    </ligand>
</feature>
<evidence type="ECO:0000256" key="1">
    <source>
        <dbReference type="ARBA" id="ARBA00004496"/>
    </source>
</evidence>
<keyword evidence="10 13" id="KW-0648">Protein biosynthesis</keyword>
<dbReference type="PANTHER" id="PTHR10890">
    <property type="entry name" value="CYSTEINYL-TRNA SYNTHETASE"/>
    <property type="match status" value="1"/>
</dbReference>
<feature type="binding site" evidence="13">
    <location>
        <position position="244"/>
    </location>
    <ligand>
        <name>Zn(2+)</name>
        <dbReference type="ChEBI" id="CHEBI:29105"/>
    </ligand>
</feature>
<dbReference type="GO" id="GO:0005829">
    <property type="term" value="C:cytosol"/>
    <property type="evidence" value="ECO:0007669"/>
    <property type="project" value="TreeGrafter"/>
</dbReference>
<comment type="subcellular location">
    <subcellularLocation>
        <location evidence="1 13">Cytoplasm</location>
    </subcellularLocation>
</comment>
<protein>
    <recommendedName>
        <fullName evidence="13">Cysteine--tRNA ligase</fullName>
        <ecNumber evidence="13">6.1.1.16</ecNumber>
    </recommendedName>
    <alternativeName>
        <fullName evidence="13">Cysteinyl-tRNA synthetase</fullName>
        <shortName evidence="13">CysRS</shortName>
    </alternativeName>
</protein>
<comment type="cofactor">
    <cofactor evidence="13">
        <name>Zn(2+)</name>
        <dbReference type="ChEBI" id="CHEBI:29105"/>
    </cofactor>
    <text evidence="13">Binds 1 zinc ion per subunit.</text>
</comment>
<feature type="binding site" evidence="13">
    <location>
        <position position="240"/>
    </location>
    <ligand>
        <name>Zn(2+)</name>
        <dbReference type="ChEBI" id="CHEBI:29105"/>
    </ligand>
</feature>
<evidence type="ECO:0000259" key="15">
    <source>
        <dbReference type="SMART" id="SM00840"/>
    </source>
</evidence>
<dbReference type="Gene3D" id="3.40.50.620">
    <property type="entry name" value="HUPs"/>
    <property type="match status" value="1"/>
</dbReference>